<name>A0ACB9ZY72_CATRO</name>
<evidence type="ECO:0000313" key="1">
    <source>
        <dbReference type="EMBL" id="KAI5653590.1"/>
    </source>
</evidence>
<comment type="caution">
    <text evidence="1">The sequence shown here is derived from an EMBL/GenBank/DDBJ whole genome shotgun (WGS) entry which is preliminary data.</text>
</comment>
<organism evidence="1 2">
    <name type="scientific">Catharanthus roseus</name>
    <name type="common">Madagascar periwinkle</name>
    <name type="synonym">Vinca rosea</name>
    <dbReference type="NCBI Taxonomy" id="4058"/>
    <lineage>
        <taxon>Eukaryota</taxon>
        <taxon>Viridiplantae</taxon>
        <taxon>Streptophyta</taxon>
        <taxon>Embryophyta</taxon>
        <taxon>Tracheophyta</taxon>
        <taxon>Spermatophyta</taxon>
        <taxon>Magnoliopsida</taxon>
        <taxon>eudicotyledons</taxon>
        <taxon>Gunneridae</taxon>
        <taxon>Pentapetalae</taxon>
        <taxon>asterids</taxon>
        <taxon>lamiids</taxon>
        <taxon>Gentianales</taxon>
        <taxon>Apocynaceae</taxon>
        <taxon>Rauvolfioideae</taxon>
        <taxon>Vinceae</taxon>
        <taxon>Catharanthinae</taxon>
        <taxon>Catharanthus</taxon>
    </lineage>
</organism>
<proteinExistence type="predicted"/>
<dbReference type="Proteomes" id="UP001060085">
    <property type="component" value="Linkage Group LG07"/>
</dbReference>
<accession>A0ACB9ZY72</accession>
<keyword evidence="2" id="KW-1185">Reference proteome</keyword>
<dbReference type="EMBL" id="CM044707">
    <property type="protein sequence ID" value="KAI5653590.1"/>
    <property type="molecule type" value="Genomic_DNA"/>
</dbReference>
<evidence type="ECO:0000313" key="2">
    <source>
        <dbReference type="Proteomes" id="UP001060085"/>
    </source>
</evidence>
<reference evidence="2" key="1">
    <citation type="journal article" date="2023" name="Nat. Plants">
        <title>Single-cell RNA sequencing provides a high-resolution roadmap for understanding the multicellular compartmentation of specialized metabolism.</title>
        <authorList>
            <person name="Sun S."/>
            <person name="Shen X."/>
            <person name="Li Y."/>
            <person name="Li Y."/>
            <person name="Wang S."/>
            <person name="Li R."/>
            <person name="Zhang H."/>
            <person name="Shen G."/>
            <person name="Guo B."/>
            <person name="Wei J."/>
            <person name="Xu J."/>
            <person name="St-Pierre B."/>
            <person name="Chen S."/>
            <person name="Sun C."/>
        </authorList>
    </citation>
    <scope>NUCLEOTIDE SEQUENCE [LARGE SCALE GENOMIC DNA]</scope>
</reference>
<sequence length="288" mass="30943">MVIIDCPFSGSYEIEQGNCTCSGNRLTLKASDSIAITEEEGSPRDVNSSIGFYSSVTSASLAAIFTPLATLTPFPQLPYSSPTPISTPSSSSSTVGTSSRPAPSSSACPPALLMQGTVDSCILILPTADSFNKQSSCAKSISEIIKERTCCMSVPYGTLGRKEPRYVTRTSCTRMSKKDMGRQAIRQILGKAKYQELKANAERLHIETGSPMLTDKQLMFEVVDGSNNGHVYGFGSQFATISVERWGGSNSLLSISLYLLRLPMSPTSRGRRGCRDTCSKHRTSSLAS</sequence>
<protein>
    <submittedName>
        <fullName evidence="1">Uncharacterized protein</fullName>
    </submittedName>
</protein>
<gene>
    <name evidence="1" type="ORF">M9H77_30777</name>
</gene>